<dbReference type="EMBL" id="UYIO01000001">
    <property type="protein sequence ID" value="VDG76185.1"/>
    <property type="molecule type" value="Genomic_DNA"/>
</dbReference>
<feature type="region of interest" description="Disordered" evidence="1">
    <location>
        <begin position="1"/>
        <end position="49"/>
    </location>
</feature>
<dbReference type="Proteomes" id="UP000269974">
    <property type="component" value="Unassembled WGS sequence"/>
</dbReference>
<reference evidence="3 4" key="1">
    <citation type="submission" date="2018-11" db="EMBL/GenBank/DDBJ databases">
        <authorList>
            <consortium name="Pathogen Informatics"/>
        </authorList>
    </citation>
    <scope>NUCLEOTIDE SEQUENCE [LARGE SCALE GENOMIC DNA]</scope>
    <source>
        <strain evidence="3 4">NCTC10327</strain>
    </source>
</reference>
<protein>
    <submittedName>
        <fullName evidence="3">Uncharacterized protein</fullName>
    </submittedName>
</protein>
<sequence>MRCSVHFGNPPSRGIPLQSCSTVAGPLSRSVPSTHRRDPLTASSESDAAACHEVTGSSRRAYAAGTGLSIAFTRLRLRLRLLCLRLLCLLVDLFNLRMKETDQPICLILG</sequence>
<evidence type="ECO:0000256" key="1">
    <source>
        <dbReference type="SAM" id="MobiDB-lite"/>
    </source>
</evidence>
<organism evidence="3 4">
    <name type="scientific">Actinobaculum suis</name>
    <dbReference type="NCBI Taxonomy" id="1657"/>
    <lineage>
        <taxon>Bacteria</taxon>
        <taxon>Bacillati</taxon>
        <taxon>Actinomycetota</taxon>
        <taxon>Actinomycetes</taxon>
        <taxon>Actinomycetales</taxon>
        <taxon>Actinomycetaceae</taxon>
        <taxon>Actinobaculum</taxon>
    </lineage>
</organism>
<evidence type="ECO:0000313" key="4">
    <source>
        <dbReference type="Proteomes" id="UP000269974"/>
    </source>
</evidence>
<proteinExistence type="predicted"/>
<dbReference type="AlphaFoldDB" id="A0A7Z9C975"/>
<gene>
    <name evidence="2" type="ORF">NCTC10327_00848</name>
    <name evidence="3" type="ORF">NCTC10327_01936</name>
</gene>
<evidence type="ECO:0000313" key="2">
    <source>
        <dbReference type="EMBL" id="VDG76185.1"/>
    </source>
</evidence>
<comment type="caution">
    <text evidence="3">The sequence shown here is derived from an EMBL/GenBank/DDBJ whole genome shotgun (WGS) entry which is preliminary data.</text>
</comment>
<dbReference type="EMBL" id="UYIO01000001">
    <property type="protein sequence ID" value="VDG77328.1"/>
    <property type="molecule type" value="Genomic_DNA"/>
</dbReference>
<evidence type="ECO:0000313" key="3">
    <source>
        <dbReference type="EMBL" id="VDG77328.1"/>
    </source>
</evidence>
<accession>A0A7Z9C975</accession>
<name>A0A7Z9C975_9ACTO</name>